<evidence type="ECO:0000256" key="3">
    <source>
        <dbReference type="ARBA" id="ARBA00012513"/>
    </source>
</evidence>
<keyword evidence="6" id="KW-0479">Metal-binding</keyword>
<sequence length="361" mass="41448">MKFDVNILRYIEKDAWRVLVSVEMGMKNHELVPVELVNAISGLKHGGAHKCVRELLKHKLVHHENQKYDGYRLTPLGYDFLAIKAFVNRGAIVGVGRRIGVGKESDVFEVITEDGETLAMKLHRLGRTSFRAVKQKRDYVKATTTHMNWLYLSRLAALKEHAFMKARSISHWFPYDRALGEHGFPVPVAVDVNRHAVLMTMIDGVPLTQRYRLREPGRVYRQCIDQLSNLAARGLVHCDFNEFNIMVNEDEDITIIDFPQMVSTRHPNAEELFVRDLKCLHKFFLRRYDYRAEEDDEGREDPAFRDVAVGGVGRGEGADVKRSLDVSLRASGFSQDAVKELDAHVEATRKDKEEEEEEEEE</sequence>
<dbReference type="SUPFAM" id="SSF46785">
    <property type="entry name" value="Winged helix' DNA-binding domain"/>
    <property type="match status" value="1"/>
</dbReference>
<dbReference type="GO" id="GO:0005829">
    <property type="term" value="C:cytosol"/>
    <property type="evidence" value="ECO:0007669"/>
    <property type="project" value="TreeGrafter"/>
</dbReference>
<evidence type="ECO:0000256" key="11">
    <source>
        <dbReference type="ARBA" id="ARBA00047899"/>
    </source>
</evidence>
<feature type="compositionally biased region" description="Basic and acidic residues" evidence="15">
    <location>
        <begin position="342"/>
        <end position="352"/>
    </location>
</feature>
<dbReference type="SMART" id="SM00090">
    <property type="entry name" value="RIO"/>
    <property type="match status" value="1"/>
</dbReference>
<dbReference type="RefSeq" id="XP_003059462.1">
    <property type="nucleotide sequence ID" value="XM_003059416.1"/>
</dbReference>
<evidence type="ECO:0000256" key="5">
    <source>
        <dbReference type="ARBA" id="ARBA00022679"/>
    </source>
</evidence>
<dbReference type="EC" id="2.7.11.1" evidence="3"/>
<dbReference type="GeneID" id="9684902"/>
<evidence type="ECO:0000256" key="8">
    <source>
        <dbReference type="ARBA" id="ARBA00022777"/>
    </source>
</evidence>
<dbReference type="OMA" id="GYTNFRE"/>
<dbReference type="InterPro" id="IPR030484">
    <property type="entry name" value="Rio2"/>
</dbReference>
<dbReference type="eggNOG" id="KOG2268">
    <property type="taxonomic scope" value="Eukaryota"/>
</dbReference>
<evidence type="ECO:0000256" key="12">
    <source>
        <dbReference type="ARBA" id="ARBA00048679"/>
    </source>
</evidence>
<feature type="non-terminal residue" evidence="17">
    <location>
        <position position="361"/>
    </location>
</feature>
<evidence type="ECO:0000256" key="2">
    <source>
        <dbReference type="ARBA" id="ARBA00009196"/>
    </source>
</evidence>
<dbReference type="GO" id="GO:0046872">
    <property type="term" value="F:metal ion binding"/>
    <property type="evidence" value="ECO:0007669"/>
    <property type="project" value="UniProtKB-KW"/>
</dbReference>
<keyword evidence="5" id="KW-0808">Transferase</keyword>
<protein>
    <recommendedName>
        <fullName evidence="13">Serine/threonine-protein kinase RIO2</fullName>
        <ecNumber evidence="3">2.7.11.1</ecNumber>
    </recommendedName>
    <alternativeName>
        <fullName evidence="14">Serine/threonine-protein kinase rio2</fullName>
    </alternativeName>
</protein>
<proteinExistence type="inferred from homology"/>
<feature type="domain" description="RIO kinase" evidence="16">
    <location>
        <begin position="64"/>
        <end position="309"/>
    </location>
</feature>
<comment type="similarity">
    <text evidence="2">Belongs to the protein kinase superfamily. RIO-type Ser/Thr kinase family.</text>
</comment>
<keyword evidence="9" id="KW-0067">ATP-binding</keyword>
<dbReference type="Proteomes" id="UP000001876">
    <property type="component" value="Unassembled WGS sequence"/>
</dbReference>
<dbReference type="SUPFAM" id="SSF56112">
    <property type="entry name" value="Protein kinase-like (PK-like)"/>
    <property type="match status" value="1"/>
</dbReference>
<evidence type="ECO:0000256" key="13">
    <source>
        <dbReference type="ARBA" id="ARBA00068353"/>
    </source>
</evidence>
<dbReference type="AlphaFoldDB" id="C1MUA4"/>
<dbReference type="STRING" id="564608.C1MUA4"/>
<dbReference type="InterPro" id="IPR011009">
    <property type="entry name" value="Kinase-like_dom_sf"/>
</dbReference>
<evidence type="ECO:0000259" key="16">
    <source>
        <dbReference type="SMART" id="SM00090"/>
    </source>
</evidence>
<comment type="cofactor">
    <cofactor evidence="1">
        <name>Mg(2+)</name>
        <dbReference type="ChEBI" id="CHEBI:18420"/>
    </cofactor>
</comment>
<dbReference type="GO" id="GO:0005524">
    <property type="term" value="F:ATP binding"/>
    <property type="evidence" value="ECO:0007669"/>
    <property type="project" value="UniProtKB-KW"/>
</dbReference>
<comment type="catalytic activity">
    <reaction evidence="11">
        <text>L-threonyl-[protein] + ATP = O-phospho-L-threonyl-[protein] + ADP + H(+)</text>
        <dbReference type="Rhea" id="RHEA:46608"/>
        <dbReference type="Rhea" id="RHEA-COMP:11060"/>
        <dbReference type="Rhea" id="RHEA-COMP:11605"/>
        <dbReference type="ChEBI" id="CHEBI:15378"/>
        <dbReference type="ChEBI" id="CHEBI:30013"/>
        <dbReference type="ChEBI" id="CHEBI:30616"/>
        <dbReference type="ChEBI" id="CHEBI:61977"/>
        <dbReference type="ChEBI" id="CHEBI:456216"/>
        <dbReference type="EC" id="2.7.11.1"/>
    </reaction>
</comment>
<keyword evidence="7" id="KW-0547">Nucleotide-binding</keyword>
<dbReference type="Gene3D" id="3.30.200.20">
    <property type="entry name" value="Phosphorylase Kinase, domain 1"/>
    <property type="match status" value="1"/>
</dbReference>
<evidence type="ECO:0000256" key="10">
    <source>
        <dbReference type="ARBA" id="ARBA00022842"/>
    </source>
</evidence>
<dbReference type="Pfam" id="PF09202">
    <property type="entry name" value="Rio2_N"/>
    <property type="match status" value="1"/>
</dbReference>
<evidence type="ECO:0000256" key="14">
    <source>
        <dbReference type="ARBA" id="ARBA00068837"/>
    </source>
</evidence>
<evidence type="ECO:0000256" key="15">
    <source>
        <dbReference type="SAM" id="MobiDB-lite"/>
    </source>
</evidence>
<dbReference type="PANTHER" id="PTHR45852">
    <property type="entry name" value="SER/THR-PROTEIN KINASE RIO2"/>
    <property type="match status" value="1"/>
</dbReference>
<accession>C1MUA4</accession>
<keyword evidence="8" id="KW-0418">Kinase</keyword>
<keyword evidence="4" id="KW-0723">Serine/threonine-protein kinase</keyword>
<dbReference type="InterPro" id="IPR036388">
    <property type="entry name" value="WH-like_DNA-bd_sf"/>
</dbReference>
<dbReference type="InterPro" id="IPR036390">
    <property type="entry name" value="WH_DNA-bd_sf"/>
</dbReference>
<evidence type="ECO:0000256" key="7">
    <source>
        <dbReference type="ARBA" id="ARBA00022741"/>
    </source>
</evidence>
<keyword evidence="18" id="KW-1185">Reference proteome</keyword>
<organism evidence="18">
    <name type="scientific">Micromonas pusilla (strain CCMP1545)</name>
    <name type="common">Picoplanktonic green alga</name>
    <dbReference type="NCBI Taxonomy" id="564608"/>
    <lineage>
        <taxon>Eukaryota</taxon>
        <taxon>Viridiplantae</taxon>
        <taxon>Chlorophyta</taxon>
        <taxon>Mamiellophyceae</taxon>
        <taxon>Mamiellales</taxon>
        <taxon>Mamiellaceae</taxon>
        <taxon>Micromonas</taxon>
    </lineage>
</organism>
<evidence type="ECO:0000256" key="9">
    <source>
        <dbReference type="ARBA" id="ARBA00022840"/>
    </source>
</evidence>
<dbReference type="FunFam" id="3.30.200.20:FF:000052">
    <property type="entry name" value="Serine/threonine-protein kinase RIO2"/>
    <property type="match status" value="1"/>
</dbReference>
<evidence type="ECO:0000256" key="1">
    <source>
        <dbReference type="ARBA" id="ARBA00001946"/>
    </source>
</evidence>
<dbReference type="CDD" id="cd05144">
    <property type="entry name" value="RIO2_C"/>
    <property type="match status" value="1"/>
</dbReference>
<dbReference type="FunFam" id="1.10.10.10:FF:000053">
    <property type="entry name" value="Serine/threonine-protein kinase RIO2"/>
    <property type="match status" value="1"/>
</dbReference>
<dbReference type="OrthoDB" id="10258631at2759"/>
<reference evidence="17 18" key="1">
    <citation type="journal article" date="2009" name="Science">
        <title>Green evolution and dynamic adaptations revealed by genomes of the marine picoeukaryotes Micromonas.</title>
        <authorList>
            <person name="Worden A.Z."/>
            <person name="Lee J.H."/>
            <person name="Mock T."/>
            <person name="Rouze P."/>
            <person name="Simmons M.P."/>
            <person name="Aerts A.L."/>
            <person name="Allen A.E."/>
            <person name="Cuvelier M.L."/>
            <person name="Derelle E."/>
            <person name="Everett M.V."/>
            <person name="Foulon E."/>
            <person name="Grimwood J."/>
            <person name="Gundlach H."/>
            <person name="Henrissat B."/>
            <person name="Napoli C."/>
            <person name="McDonald S.M."/>
            <person name="Parker M.S."/>
            <person name="Rombauts S."/>
            <person name="Salamov A."/>
            <person name="Von Dassow P."/>
            <person name="Badger J.H."/>
            <person name="Coutinho P.M."/>
            <person name="Demir E."/>
            <person name="Dubchak I."/>
            <person name="Gentemann C."/>
            <person name="Eikrem W."/>
            <person name="Gready J.E."/>
            <person name="John U."/>
            <person name="Lanier W."/>
            <person name="Lindquist E.A."/>
            <person name="Lucas S."/>
            <person name="Mayer K.F."/>
            <person name="Moreau H."/>
            <person name="Not F."/>
            <person name="Otillar R."/>
            <person name="Panaud O."/>
            <person name="Pangilinan J."/>
            <person name="Paulsen I."/>
            <person name="Piegu B."/>
            <person name="Poliakov A."/>
            <person name="Robbens S."/>
            <person name="Schmutz J."/>
            <person name="Toulza E."/>
            <person name="Wyss T."/>
            <person name="Zelensky A."/>
            <person name="Zhou K."/>
            <person name="Armbrust E.V."/>
            <person name="Bhattacharya D."/>
            <person name="Goodenough U.W."/>
            <person name="Van de Peer Y."/>
            <person name="Grigoriev I.V."/>
        </authorList>
    </citation>
    <scope>NUCLEOTIDE SEQUENCE [LARGE SCALE GENOMIC DNA]</scope>
    <source>
        <strain evidence="17 18">CCMP1545</strain>
    </source>
</reference>
<dbReference type="KEGG" id="mpp:MICPUCDRAFT_17560"/>
<dbReference type="GO" id="GO:0030490">
    <property type="term" value="P:maturation of SSU-rRNA"/>
    <property type="evidence" value="ECO:0007669"/>
    <property type="project" value="TreeGrafter"/>
</dbReference>
<gene>
    <name evidence="17" type="ORF">MICPUCDRAFT_17560</name>
</gene>
<dbReference type="InterPro" id="IPR000687">
    <property type="entry name" value="RIO_kinase"/>
</dbReference>
<name>C1MUA4_MICPC</name>
<dbReference type="PANTHER" id="PTHR45852:SF1">
    <property type="entry name" value="SERINE_THREONINE-PROTEIN KINASE RIO2"/>
    <property type="match status" value="1"/>
</dbReference>
<dbReference type="InterPro" id="IPR018934">
    <property type="entry name" value="RIO_dom"/>
</dbReference>
<evidence type="ECO:0000256" key="4">
    <source>
        <dbReference type="ARBA" id="ARBA00022527"/>
    </source>
</evidence>
<dbReference type="EMBL" id="GG663740">
    <property type="protein sequence ID" value="EEH56594.1"/>
    <property type="molecule type" value="Genomic_DNA"/>
</dbReference>
<dbReference type="Pfam" id="PF01163">
    <property type="entry name" value="RIO1"/>
    <property type="match status" value="1"/>
</dbReference>
<evidence type="ECO:0000256" key="6">
    <source>
        <dbReference type="ARBA" id="ARBA00022723"/>
    </source>
</evidence>
<dbReference type="GO" id="GO:0004674">
    <property type="term" value="F:protein serine/threonine kinase activity"/>
    <property type="evidence" value="ECO:0007669"/>
    <property type="project" value="UniProtKB-KW"/>
</dbReference>
<keyword evidence="10" id="KW-0460">Magnesium</keyword>
<comment type="catalytic activity">
    <reaction evidence="12">
        <text>L-seryl-[protein] + ATP = O-phospho-L-seryl-[protein] + ADP + H(+)</text>
        <dbReference type="Rhea" id="RHEA:17989"/>
        <dbReference type="Rhea" id="RHEA-COMP:9863"/>
        <dbReference type="Rhea" id="RHEA-COMP:11604"/>
        <dbReference type="ChEBI" id="CHEBI:15378"/>
        <dbReference type="ChEBI" id="CHEBI:29999"/>
        <dbReference type="ChEBI" id="CHEBI:30616"/>
        <dbReference type="ChEBI" id="CHEBI:83421"/>
        <dbReference type="ChEBI" id="CHEBI:456216"/>
        <dbReference type="EC" id="2.7.11.1"/>
    </reaction>
</comment>
<dbReference type="Gene3D" id="1.10.10.10">
    <property type="entry name" value="Winged helix-like DNA-binding domain superfamily/Winged helix DNA-binding domain"/>
    <property type="match status" value="1"/>
</dbReference>
<dbReference type="Gene3D" id="1.10.510.10">
    <property type="entry name" value="Transferase(Phosphotransferase) domain 1"/>
    <property type="match status" value="1"/>
</dbReference>
<dbReference type="InterPro" id="IPR015285">
    <property type="entry name" value="RIO2_wHTH_N"/>
</dbReference>
<dbReference type="GO" id="GO:0030688">
    <property type="term" value="C:preribosome, small subunit precursor"/>
    <property type="evidence" value="ECO:0007669"/>
    <property type="project" value="TreeGrafter"/>
</dbReference>
<dbReference type="GO" id="GO:0005634">
    <property type="term" value="C:nucleus"/>
    <property type="evidence" value="ECO:0007669"/>
    <property type="project" value="TreeGrafter"/>
</dbReference>
<feature type="region of interest" description="Disordered" evidence="15">
    <location>
        <begin position="342"/>
        <end position="361"/>
    </location>
</feature>
<evidence type="ECO:0000313" key="17">
    <source>
        <dbReference type="EMBL" id="EEH56594.1"/>
    </source>
</evidence>
<evidence type="ECO:0000313" key="18">
    <source>
        <dbReference type="Proteomes" id="UP000001876"/>
    </source>
</evidence>